<proteinExistence type="predicted"/>
<accession>A0A1P8WPS4</accession>
<dbReference type="Proteomes" id="UP000187735">
    <property type="component" value="Chromosome"/>
</dbReference>
<dbReference type="AlphaFoldDB" id="A0A1P8WPS4"/>
<dbReference type="KEGG" id="fmr:Fuma_05698"/>
<reference evidence="1 2" key="1">
    <citation type="journal article" date="2016" name="Front. Microbiol.">
        <title>Fuerstia marisgermanicae gen. nov., sp. nov., an Unusual Member of the Phylum Planctomycetes from the German Wadden Sea.</title>
        <authorList>
            <person name="Kohn T."/>
            <person name="Heuer A."/>
            <person name="Jogler M."/>
            <person name="Vollmers J."/>
            <person name="Boedeker C."/>
            <person name="Bunk B."/>
            <person name="Rast P."/>
            <person name="Borchert D."/>
            <person name="Glockner I."/>
            <person name="Freese H.M."/>
            <person name="Klenk H.P."/>
            <person name="Overmann J."/>
            <person name="Kaster A.K."/>
            <person name="Rohde M."/>
            <person name="Wiegand S."/>
            <person name="Jogler C."/>
        </authorList>
    </citation>
    <scope>NUCLEOTIDE SEQUENCE [LARGE SCALE GENOMIC DNA]</scope>
    <source>
        <strain evidence="1 2">NH11</strain>
    </source>
</reference>
<name>A0A1P8WPS4_9PLAN</name>
<keyword evidence="2" id="KW-1185">Reference proteome</keyword>
<protein>
    <submittedName>
        <fullName evidence="1">Uncharacterized protein</fullName>
    </submittedName>
</protein>
<gene>
    <name evidence="1" type="ORF">Fuma_05698</name>
</gene>
<organism evidence="1 2">
    <name type="scientific">Fuerstiella marisgermanici</name>
    <dbReference type="NCBI Taxonomy" id="1891926"/>
    <lineage>
        <taxon>Bacteria</taxon>
        <taxon>Pseudomonadati</taxon>
        <taxon>Planctomycetota</taxon>
        <taxon>Planctomycetia</taxon>
        <taxon>Planctomycetales</taxon>
        <taxon>Planctomycetaceae</taxon>
        <taxon>Fuerstiella</taxon>
    </lineage>
</organism>
<evidence type="ECO:0000313" key="2">
    <source>
        <dbReference type="Proteomes" id="UP000187735"/>
    </source>
</evidence>
<dbReference type="EMBL" id="CP017641">
    <property type="protein sequence ID" value="APZ96035.1"/>
    <property type="molecule type" value="Genomic_DNA"/>
</dbReference>
<evidence type="ECO:0000313" key="1">
    <source>
        <dbReference type="EMBL" id="APZ96035.1"/>
    </source>
</evidence>
<dbReference type="STRING" id="1891926.Fuma_05698"/>
<sequence length="61" mass="6815">MQVATLKDAANSAAKRTKALLADEEVQIPESIFRSLSTLFAQWSDVIGDVQLVHLFKRNIE</sequence>